<evidence type="ECO:0000313" key="4">
    <source>
        <dbReference type="EMBL" id="TFF79859.1"/>
    </source>
</evidence>
<dbReference type="AlphaFoldDB" id="A0A5F0KAB4"/>
<evidence type="ECO:0000313" key="3">
    <source>
        <dbReference type="EMBL" id="TFF75570.1"/>
    </source>
</evidence>
<protein>
    <submittedName>
        <fullName evidence="4">VWA domain-containing protein</fullName>
    </submittedName>
</protein>
<accession>A0A5F0KAB4</accession>
<dbReference type="EMBL" id="QORL01000021">
    <property type="protein sequence ID" value="TFF75570.1"/>
    <property type="molecule type" value="Genomic_DNA"/>
</dbReference>
<keyword evidence="1" id="KW-1133">Transmembrane helix</keyword>
<dbReference type="OrthoDB" id="6206554at2"/>
<feature type="domain" description="VWFA" evidence="2">
    <location>
        <begin position="97"/>
        <end position="280"/>
    </location>
</feature>
<dbReference type="PROSITE" id="PS50234">
    <property type="entry name" value="VWFA"/>
    <property type="match status" value="1"/>
</dbReference>
<keyword evidence="1" id="KW-0812">Transmembrane</keyword>
<dbReference type="RefSeq" id="WP_043758960.1">
    <property type="nucleotide sequence ID" value="NZ_BAWK01000023.1"/>
</dbReference>
<evidence type="ECO:0000313" key="5">
    <source>
        <dbReference type="Proteomes" id="UP000297720"/>
    </source>
</evidence>
<dbReference type="EMBL" id="QORK01000021">
    <property type="protein sequence ID" value="TFF79859.1"/>
    <property type="molecule type" value="Genomic_DNA"/>
</dbReference>
<sequence>MSDWLSRFDFAWPWAWLLLFLPLLGRFLLPQVRPQADYVRVPFLPHLIETLNLKESPPQASRWQQLWFWTVWLLLVCALARPESLTPPQHIVKPMRDMVLILDVSGSMGKNDLPGGETRLAAMQASVARFVAARKQDRIGLVIFSSSAYPFAPLSEDKQALQARITQLSSGMIGEQTAIGDAIGVAVKMLDTALHGESSKLAILLTDGNDTASQLPPALAARLAADHRVQIHTIAFGDENTSGDDKVDLDLLKEIADTTGGRSWQAARSGAALDEVWKEIDALTPVEVKTLGWSWHQPLYPWPLGLALLLLLAFTLLDYRKESATHE</sequence>
<feature type="transmembrane region" description="Helical" evidence="1">
    <location>
        <begin position="299"/>
        <end position="317"/>
    </location>
</feature>
<dbReference type="SMART" id="SM00327">
    <property type="entry name" value="VWA"/>
    <property type="match status" value="1"/>
</dbReference>
<gene>
    <name evidence="3" type="ORF">DRM93_11215</name>
    <name evidence="4" type="ORF">DRM94_11215</name>
</gene>
<dbReference type="Pfam" id="PF00092">
    <property type="entry name" value="VWA"/>
    <property type="match status" value="1"/>
</dbReference>
<name>A0A5F0KAB4_9GAMM</name>
<comment type="caution">
    <text evidence="4">The sequence shown here is derived from an EMBL/GenBank/DDBJ whole genome shotgun (WGS) entry which is preliminary data.</text>
</comment>
<keyword evidence="1" id="KW-0472">Membrane</keyword>
<proteinExistence type="predicted"/>
<evidence type="ECO:0000259" key="2">
    <source>
        <dbReference type="PROSITE" id="PS50234"/>
    </source>
</evidence>
<dbReference type="PANTHER" id="PTHR22550:SF18">
    <property type="entry name" value="VWFA DOMAIN-CONTAINING PROTEIN"/>
    <property type="match status" value="1"/>
</dbReference>
<dbReference type="Proteomes" id="UP000297720">
    <property type="component" value="Unassembled WGS sequence"/>
</dbReference>
<dbReference type="InterPro" id="IPR050768">
    <property type="entry name" value="UPF0353/GerABKA_families"/>
</dbReference>
<dbReference type="Proteomes" id="UP000297914">
    <property type="component" value="Unassembled WGS sequence"/>
</dbReference>
<keyword evidence="5" id="KW-1185">Reference proteome</keyword>
<organism evidence="4 6">
    <name type="scientific">Aeromonas taiwanensis</name>
    <dbReference type="NCBI Taxonomy" id="633417"/>
    <lineage>
        <taxon>Bacteria</taxon>
        <taxon>Pseudomonadati</taxon>
        <taxon>Pseudomonadota</taxon>
        <taxon>Gammaproteobacteria</taxon>
        <taxon>Aeromonadales</taxon>
        <taxon>Aeromonadaceae</taxon>
        <taxon>Aeromonas</taxon>
    </lineage>
</organism>
<dbReference type="GeneID" id="99812064"/>
<dbReference type="SUPFAM" id="SSF53300">
    <property type="entry name" value="vWA-like"/>
    <property type="match status" value="1"/>
</dbReference>
<dbReference type="PANTHER" id="PTHR22550">
    <property type="entry name" value="SPORE GERMINATION PROTEIN"/>
    <property type="match status" value="1"/>
</dbReference>
<evidence type="ECO:0000256" key="1">
    <source>
        <dbReference type="SAM" id="Phobius"/>
    </source>
</evidence>
<feature type="transmembrane region" description="Helical" evidence="1">
    <location>
        <begin position="12"/>
        <end position="29"/>
    </location>
</feature>
<reference evidence="4 6" key="1">
    <citation type="submission" date="2018-06" db="EMBL/GenBank/DDBJ databases">
        <title>Occurrence of a novel blaKPC-2- and qnrS2- harbouring IncP6 plasmid from Aeromonas taiwanensis isolates recovered from the river sediments.</title>
        <authorList>
            <person name="Zheng B."/>
            <person name="Yu X."/>
            <person name="Xiao Y."/>
        </authorList>
    </citation>
    <scope>NUCLEOTIDE SEQUENCE [LARGE SCALE GENOMIC DNA]</scope>
    <source>
        <strain evidence="3 5">1713</strain>
        <strain evidence="4 6">198</strain>
    </source>
</reference>
<dbReference type="Gene3D" id="3.40.50.410">
    <property type="entry name" value="von Willebrand factor, type A domain"/>
    <property type="match status" value="1"/>
</dbReference>
<dbReference type="InterPro" id="IPR002035">
    <property type="entry name" value="VWF_A"/>
</dbReference>
<evidence type="ECO:0000313" key="6">
    <source>
        <dbReference type="Proteomes" id="UP000297914"/>
    </source>
</evidence>
<dbReference type="InterPro" id="IPR036465">
    <property type="entry name" value="vWFA_dom_sf"/>
</dbReference>